<reference evidence="1" key="1">
    <citation type="submission" date="2021-01" db="EMBL/GenBank/DDBJ databases">
        <title>Complete genome sequence of Clostridiales bacterium R-7.</title>
        <authorList>
            <person name="Mahoney-Kurpe S.C."/>
            <person name="Palevich N."/>
            <person name="Koike S."/>
            <person name="Moon C.D."/>
            <person name="Attwood G.T."/>
        </authorList>
    </citation>
    <scope>NUCLEOTIDE SEQUENCE</scope>
    <source>
        <strain evidence="1">R-7</strain>
    </source>
</reference>
<accession>A0AC61NA23</accession>
<gene>
    <name evidence="1" type="ORF">JYE49_05420</name>
</gene>
<name>A0AC61NA23_9FIRM</name>
<sequence length="471" mass="53800">MVLYVLLGLAFFACLSITNFFLVHVNRTLATTLLTYTAMSVAMHAVYGGYEVGRKKNKPVISAMISGIAITDIVTYLQLEIMNVNPEYNDHLIIFGPDLLCLLLCFIIQIIIIILFVRVGNQLYFYFTPPRSCLLILGSPSQEAALRSKIERYKLQWRIDDVVLYNVPDLTRRIEKADVIFLGQLPSGAKIELMKICYDDRKDVMCKAELEDIMFCNARPAIVDDAAFLSMDYNKITPFQFVAKRCGDIILSSLALIFFTPLIILFSVLIKLEDGGPVIFKQSRLTVAGRPFTIRKFRTMTPHSELDEVQVSVAVDDPRITKVGSFLRRYRLDEIPQFFNILIGDMSIVGPRPEMMANVARYKMNLPSFVYREKMKAGLTGYAQIEGRYNTSAEDKLMLDMMYIESFSIWLDVKLMLRTFTVLFKKDSTQGFQKSPGSNILEKNEEILKNEHNTSDHGSRSRIPVRRKQTD</sequence>
<protein>
    <submittedName>
        <fullName evidence="1">Exopolysaccharide biosynthesis polyprenyl glycosylphosphotransferase</fullName>
    </submittedName>
</protein>
<proteinExistence type="predicted"/>
<dbReference type="EMBL" id="CP068393">
    <property type="protein sequence ID" value="QUC68133.1"/>
    <property type="molecule type" value="Genomic_DNA"/>
</dbReference>
<evidence type="ECO:0000313" key="1">
    <source>
        <dbReference type="EMBL" id="QUC68133.1"/>
    </source>
</evidence>
<keyword evidence="2" id="KW-1185">Reference proteome</keyword>
<evidence type="ECO:0000313" key="2">
    <source>
        <dbReference type="Proteomes" id="UP000682782"/>
    </source>
</evidence>
<dbReference type="Proteomes" id="UP000682782">
    <property type="component" value="Chromosome"/>
</dbReference>
<organism evidence="1 2">
    <name type="scientific">Aristaeella hokkaidonensis</name>
    <dbReference type="NCBI Taxonomy" id="3046382"/>
    <lineage>
        <taxon>Bacteria</taxon>
        <taxon>Bacillati</taxon>
        <taxon>Bacillota</taxon>
        <taxon>Clostridia</taxon>
        <taxon>Eubacteriales</taxon>
        <taxon>Aristaeellaceae</taxon>
        <taxon>Aristaeella</taxon>
    </lineage>
</organism>